<keyword evidence="2" id="KW-0963">Cytoplasm</keyword>
<protein>
    <recommendedName>
        <fullName evidence="7">protein-histidine N-methyltransferase</fullName>
        <ecNumber evidence="7">2.1.1.85</ecNumber>
    </recommendedName>
</protein>
<keyword evidence="6" id="KW-0009">Actin-binding</keyword>
<evidence type="ECO:0000256" key="2">
    <source>
        <dbReference type="ARBA" id="ARBA00022490"/>
    </source>
</evidence>
<evidence type="ECO:0000313" key="9">
    <source>
        <dbReference type="EMBL" id="PFX18006.1"/>
    </source>
</evidence>
<dbReference type="Proteomes" id="UP000225706">
    <property type="component" value="Unassembled WGS sequence"/>
</dbReference>
<dbReference type="InterPro" id="IPR050600">
    <property type="entry name" value="SETD3_SETD6_MTase"/>
</dbReference>
<dbReference type="Gene3D" id="3.90.1420.10">
    <property type="entry name" value="Rubisco LSMT, substrate-binding domain"/>
    <property type="match status" value="1"/>
</dbReference>
<dbReference type="InterPro" id="IPR001214">
    <property type="entry name" value="SET_dom"/>
</dbReference>
<gene>
    <name evidence="9" type="primary">setd3</name>
    <name evidence="9" type="ORF">AWC38_SpisGene17635</name>
</gene>
<proteinExistence type="inferred from homology"/>
<comment type="similarity">
    <text evidence="7">Belongs to the class V-like SAM-binding methyltransferase superfamily. SETD3 actin-histidine methyltransferase family.</text>
</comment>
<dbReference type="CDD" id="cd19176">
    <property type="entry name" value="SET_SETD3"/>
    <property type="match status" value="1"/>
</dbReference>
<evidence type="ECO:0000256" key="7">
    <source>
        <dbReference type="PROSITE-ProRule" id="PRU00898"/>
    </source>
</evidence>
<dbReference type="InterPro" id="IPR046341">
    <property type="entry name" value="SET_dom_sf"/>
</dbReference>
<dbReference type="Gene3D" id="3.90.1410.10">
    <property type="entry name" value="set domain protein methyltransferase, domain 1"/>
    <property type="match status" value="2"/>
</dbReference>
<dbReference type="GO" id="GO:0005737">
    <property type="term" value="C:cytoplasm"/>
    <property type="evidence" value="ECO:0007669"/>
    <property type="project" value="UniProtKB-SubCell"/>
</dbReference>
<dbReference type="GO" id="GO:0016279">
    <property type="term" value="F:protein-lysine N-methyltransferase activity"/>
    <property type="evidence" value="ECO:0007669"/>
    <property type="project" value="TreeGrafter"/>
</dbReference>
<dbReference type="InterPro" id="IPR036464">
    <property type="entry name" value="Rubisco_LSMT_subst-bd_sf"/>
</dbReference>
<dbReference type="PANTHER" id="PTHR13271:SF47">
    <property type="entry name" value="ACTIN-HISTIDINE N-METHYLTRANSFERASE"/>
    <property type="match status" value="1"/>
</dbReference>
<evidence type="ECO:0000256" key="6">
    <source>
        <dbReference type="ARBA" id="ARBA00023203"/>
    </source>
</evidence>
<dbReference type="InterPro" id="IPR015353">
    <property type="entry name" value="Rubisco_LSMT_subst-bd"/>
</dbReference>
<reference evidence="10" key="1">
    <citation type="journal article" date="2017" name="bioRxiv">
        <title>Comparative analysis of the genomes of Stylophora pistillata and Acropora digitifera provides evidence for extensive differences between species of corals.</title>
        <authorList>
            <person name="Voolstra C.R."/>
            <person name="Li Y."/>
            <person name="Liew Y.J."/>
            <person name="Baumgarten S."/>
            <person name="Zoccola D."/>
            <person name="Flot J.-F."/>
            <person name="Tambutte S."/>
            <person name="Allemand D."/>
            <person name="Aranda M."/>
        </authorList>
    </citation>
    <scope>NUCLEOTIDE SEQUENCE [LARGE SCALE GENOMIC DNA]</scope>
</reference>
<dbReference type="OrthoDB" id="441812at2759"/>
<evidence type="ECO:0000259" key="8">
    <source>
        <dbReference type="PROSITE" id="PS50280"/>
    </source>
</evidence>
<dbReference type="InterPro" id="IPR025785">
    <property type="entry name" value="SETD3"/>
</dbReference>
<dbReference type="PROSITE" id="PS50280">
    <property type="entry name" value="SET"/>
    <property type="match status" value="1"/>
</dbReference>
<organism evidence="9 10">
    <name type="scientific">Stylophora pistillata</name>
    <name type="common">Smooth cauliflower coral</name>
    <dbReference type="NCBI Taxonomy" id="50429"/>
    <lineage>
        <taxon>Eukaryota</taxon>
        <taxon>Metazoa</taxon>
        <taxon>Cnidaria</taxon>
        <taxon>Anthozoa</taxon>
        <taxon>Hexacorallia</taxon>
        <taxon>Scleractinia</taxon>
        <taxon>Astrocoeniina</taxon>
        <taxon>Pocilloporidae</taxon>
        <taxon>Stylophora</taxon>
    </lineage>
</organism>
<dbReference type="SUPFAM" id="SSF81822">
    <property type="entry name" value="RuBisCo LSMT C-terminal, substrate-binding domain"/>
    <property type="match status" value="1"/>
</dbReference>
<accession>A0A2B4RLG3</accession>
<dbReference type="STRING" id="50429.A0A2B4RLG3"/>
<dbReference type="Pfam" id="PF09273">
    <property type="entry name" value="Rubis-subs-bind"/>
    <property type="match status" value="1"/>
</dbReference>
<evidence type="ECO:0000256" key="4">
    <source>
        <dbReference type="ARBA" id="ARBA00022679"/>
    </source>
</evidence>
<dbReference type="InterPro" id="IPR044428">
    <property type="entry name" value="SETD3_SET"/>
</dbReference>
<comment type="subcellular location">
    <subcellularLocation>
        <location evidence="1">Cytoplasm</location>
    </subcellularLocation>
</comment>
<dbReference type="PROSITE" id="PS51565">
    <property type="entry name" value="SAM_MT85_SETD3"/>
    <property type="match status" value="1"/>
</dbReference>
<comment type="caution">
    <text evidence="9">The sequence shown here is derived from an EMBL/GenBank/DDBJ whole genome shotgun (WGS) entry which is preliminary data.</text>
</comment>
<dbReference type="GO" id="GO:0018064">
    <property type="term" value="F:protein-L-histidine N-tele-methyltransferase activity"/>
    <property type="evidence" value="ECO:0007669"/>
    <property type="project" value="UniProtKB-EC"/>
</dbReference>
<keyword evidence="5 7" id="KW-0949">S-adenosyl-L-methionine</keyword>
<dbReference type="AlphaFoldDB" id="A0A2B4RLG3"/>
<dbReference type="GO" id="GO:0003779">
    <property type="term" value="F:actin binding"/>
    <property type="evidence" value="ECO:0007669"/>
    <property type="project" value="UniProtKB-KW"/>
</dbReference>
<evidence type="ECO:0000256" key="3">
    <source>
        <dbReference type="ARBA" id="ARBA00022603"/>
    </source>
</evidence>
<comment type="catalytic activity">
    <reaction evidence="7">
        <text>L-histidyl-[protein] + S-adenosyl-L-methionine = N(tele)-methyl-L-histidyl-[protein] + S-adenosyl-L-homocysteine + H(+)</text>
        <dbReference type="Rhea" id="RHEA:19369"/>
        <dbReference type="Rhea" id="RHEA-COMP:9745"/>
        <dbReference type="Rhea" id="RHEA-COMP:11600"/>
        <dbReference type="ChEBI" id="CHEBI:15378"/>
        <dbReference type="ChEBI" id="CHEBI:16367"/>
        <dbReference type="ChEBI" id="CHEBI:29979"/>
        <dbReference type="ChEBI" id="CHEBI:57856"/>
        <dbReference type="ChEBI" id="CHEBI:59789"/>
        <dbReference type="EC" id="2.1.1.85"/>
    </reaction>
</comment>
<keyword evidence="4 7" id="KW-0808">Transferase</keyword>
<keyword evidence="10" id="KW-1185">Reference proteome</keyword>
<dbReference type="PANTHER" id="PTHR13271">
    <property type="entry name" value="UNCHARACTERIZED PUTATIVE METHYLTRANSFERASE"/>
    <property type="match status" value="1"/>
</dbReference>
<dbReference type="EMBL" id="LSMT01000436">
    <property type="protein sequence ID" value="PFX18006.1"/>
    <property type="molecule type" value="Genomic_DNA"/>
</dbReference>
<dbReference type="EC" id="2.1.1.85" evidence="7"/>
<feature type="domain" description="SET" evidence="8">
    <location>
        <begin position="81"/>
        <end position="225"/>
    </location>
</feature>
<dbReference type="Pfam" id="PF00856">
    <property type="entry name" value="SET"/>
    <property type="match status" value="1"/>
</dbReference>
<name>A0A2B4RLG3_STYPI</name>
<dbReference type="GO" id="GO:0032259">
    <property type="term" value="P:methylation"/>
    <property type="evidence" value="ECO:0007669"/>
    <property type="project" value="UniProtKB-KW"/>
</dbReference>
<evidence type="ECO:0000256" key="1">
    <source>
        <dbReference type="ARBA" id="ARBA00004496"/>
    </source>
</evidence>
<evidence type="ECO:0000313" key="10">
    <source>
        <dbReference type="Proteomes" id="UP000225706"/>
    </source>
</evidence>
<sequence>MEHMRTVPISGLKFNFWITNPSDTPVLPVKQWEEHVKLREMVEKIRKRQAGQSLFEMSDQYRRDHISSFTQWFNENGGVAKQVVIDDFGHQGLGLKAVSEIKEGQHFITIPRKLMMSAESARNSDLGPLIEKDNILKVCPETAKLPLRRHFTFDDHRWAVSTVTTRQNKIPSTTGEPTLALIPMWDMCNHCNGTITTGYDLAEDSCKSMSVRDFHAGEEVCIFYGERSNGDLLVHNGFVFEENAHDKVSIQLGVSKSDPLFQMKERLLASMGMTASSHSFPVSHGERPFDSELVTFLRIFSMTEDELKEWLKKASEDTNELKKLSGVQTFVKEETENKGWQFLETRLTLLLKQYNTADSEDCELLENPEFPPHKKLCIRLKRAEKKVLQNALKHAAATRSKIKDSYEERDLDCDDQNTNGHNDKSCTEENTSNMVDATISAVDQLCVQ</sequence>
<keyword evidence="3 7" id="KW-0489">Methyltransferase</keyword>
<evidence type="ECO:0000256" key="5">
    <source>
        <dbReference type="ARBA" id="ARBA00022691"/>
    </source>
</evidence>
<dbReference type="SUPFAM" id="SSF82199">
    <property type="entry name" value="SET domain"/>
    <property type="match status" value="1"/>
</dbReference>